<evidence type="ECO:0000259" key="3">
    <source>
        <dbReference type="PROSITE" id="PS51186"/>
    </source>
</evidence>
<dbReference type="InterPro" id="IPR000182">
    <property type="entry name" value="GNAT_dom"/>
</dbReference>
<evidence type="ECO:0000256" key="2">
    <source>
        <dbReference type="ARBA" id="ARBA00023315"/>
    </source>
</evidence>
<dbReference type="EMBL" id="JAAOCX010000002">
    <property type="protein sequence ID" value="MBJ7631821.1"/>
    <property type="molecule type" value="Genomic_DNA"/>
</dbReference>
<dbReference type="AlphaFoldDB" id="A0A4Z0RLU4"/>
<keyword evidence="1" id="KW-0808">Transferase</keyword>
<evidence type="ECO:0000313" key="6">
    <source>
        <dbReference type="Proteomes" id="UP000728106"/>
    </source>
</evidence>
<dbReference type="Proteomes" id="UP000728106">
    <property type="component" value="Unassembled WGS sequence"/>
</dbReference>
<dbReference type="InterPro" id="IPR050832">
    <property type="entry name" value="Bact_Acetyltransf"/>
</dbReference>
<gene>
    <name evidence="5" type="ORF">HAU20_09630</name>
    <name evidence="4" type="ORF">HAU43_01705</name>
</gene>
<dbReference type="Proteomes" id="UP000808038">
    <property type="component" value="Unassembled WGS sequence"/>
</dbReference>
<dbReference type="EMBL" id="JAAOCP010000013">
    <property type="protein sequence ID" value="MBJ7639633.1"/>
    <property type="molecule type" value="Genomic_DNA"/>
</dbReference>
<reference evidence="5 6" key="2">
    <citation type="journal article" date="2021" name="Int. J. Food Microbiol.">
        <title>Safety demonstration of a microbial species for use in the food chain: Weissella confusa.</title>
        <authorList>
            <person name="Bourdichon F."/>
            <person name="Patrone V."/>
            <person name="Fontana A."/>
            <person name="Milani G."/>
            <person name="Morelli L."/>
        </authorList>
    </citation>
    <scope>NUCLEOTIDE SEQUENCE [LARGE SCALE GENOMIC DNA]</scope>
    <source>
        <strain evidence="4">CCUG 30943</strain>
        <strain evidence="5 6">CCUG 43002</strain>
    </source>
</reference>
<dbReference type="PROSITE" id="PS51186">
    <property type="entry name" value="GNAT"/>
    <property type="match status" value="1"/>
</dbReference>
<reference evidence="5" key="1">
    <citation type="submission" date="2020-02" db="EMBL/GenBank/DDBJ databases">
        <authorList>
            <person name="Fontana A."/>
            <person name="Patrone V."/>
            <person name="Morelli L."/>
        </authorList>
    </citation>
    <scope>NUCLEOTIDE SEQUENCE</scope>
    <source>
        <strain evidence="4">CCUG 30943</strain>
        <strain evidence="5">CCUG 43002</strain>
    </source>
</reference>
<dbReference type="PANTHER" id="PTHR43877">
    <property type="entry name" value="AMINOALKYLPHOSPHONATE N-ACETYLTRANSFERASE-RELATED-RELATED"/>
    <property type="match status" value="1"/>
</dbReference>
<proteinExistence type="predicted"/>
<dbReference type="InterPro" id="IPR016181">
    <property type="entry name" value="Acyl_CoA_acyltransferase"/>
</dbReference>
<dbReference type="GeneID" id="57978786"/>
<dbReference type="Gene3D" id="3.40.630.30">
    <property type="match status" value="1"/>
</dbReference>
<evidence type="ECO:0000313" key="4">
    <source>
        <dbReference type="EMBL" id="MBJ7631821.1"/>
    </source>
</evidence>
<protein>
    <submittedName>
        <fullName evidence="5">GNAT family N-acetyltransferase</fullName>
    </submittedName>
</protein>
<name>A0A4Z0RLU4_WEICO</name>
<keyword evidence="2" id="KW-0012">Acyltransferase</keyword>
<dbReference type="Pfam" id="PF00583">
    <property type="entry name" value="Acetyltransf_1"/>
    <property type="match status" value="1"/>
</dbReference>
<evidence type="ECO:0000256" key="1">
    <source>
        <dbReference type="ARBA" id="ARBA00022679"/>
    </source>
</evidence>
<dbReference type="RefSeq" id="WP_003607974.1">
    <property type="nucleotide sequence ID" value="NZ_ALXH01000125.1"/>
</dbReference>
<feature type="domain" description="N-acetyltransferase" evidence="3">
    <location>
        <begin position="3"/>
        <end position="172"/>
    </location>
</feature>
<keyword evidence="6" id="KW-1185">Reference proteome</keyword>
<dbReference type="CDD" id="cd04301">
    <property type="entry name" value="NAT_SF"/>
    <property type="match status" value="1"/>
</dbReference>
<dbReference type="GO" id="GO:0016747">
    <property type="term" value="F:acyltransferase activity, transferring groups other than amino-acyl groups"/>
    <property type="evidence" value="ECO:0007669"/>
    <property type="project" value="InterPro"/>
</dbReference>
<comment type="caution">
    <text evidence="5">The sequence shown here is derived from an EMBL/GenBank/DDBJ whole genome shotgun (WGS) entry which is preliminary data.</text>
</comment>
<dbReference type="PANTHER" id="PTHR43877:SF2">
    <property type="entry name" value="AMINOALKYLPHOSPHONATE N-ACETYLTRANSFERASE-RELATED"/>
    <property type="match status" value="1"/>
</dbReference>
<sequence length="172" mass="19886">MTTTLKRLSVTDVNELREISIETFTDTFGAQNTPENLRDYLADAYQESVLVKELENAESLFYFVMVDDEIAGYLKLNVGDAQSEDMGESALEVERIYVRKSFQRRGLGRVFITEAEKVAYELNKDRIWLGVWEYNPNAIAFYEKMGFLKTGESHDFYMGTDRQTDILMAKEL</sequence>
<accession>A0A4Z0RLU4</accession>
<evidence type="ECO:0000313" key="5">
    <source>
        <dbReference type="EMBL" id="MBJ7639633.1"/>
    </source>
</evidence>
<organism evidence="5 6">
    <name type="scientific">Weissella confusa</name>
    <name type="common">Lactobacillus confusus</name>
    <dbReference type="NCBI Taxonomy" id="1583"/>
    <lineage>
        <taxon>Bacteria</taxon>
        <taxon>Bacillati</taxon>
        <taxon>Bacillota</taxon>
        <taxon>Bacilli</taxon>
        <taxon>Lactobacillales</taxon>
        <taxon>Lactobacillaceae</taxon>
        <taxon>Weissella</taxon>
    </lineage>
</organism>
<dbReference type="SUPFAM" id="SSF55729">
    <property type="entry name" value="Acyl-CoA N-acyltransferases (Nat)"/>
    <property type="match status" value="1"/>
</dbReference>